<keyword evidence="2" id="KW-1185">Reference proteome</keyword>
<evidence type="ECO:0008006" key="3">
    <source>
        <dbReference type="Google" id="ProtNLM"/>
    </source>
</evidence>
<dbReference type="Proteomes" id="UP001470230">
    <property type="component" value="Unassembled WGS sequence"/>
</dbReference>
<dbReference type="EMBL" id="JAPFFF010000003">
    <property type="protein sequence ID" value="KAK8894047.1"/>
    <property type="molecule type" value="Genomic_DNA"/>
</dbReference>
<dbReference type="PROSITE" id="PS50096">
    <property type="entry name" value="IQ"/>
    <property type="match status" value="1"/>
</dbReference>
<comment type="caution">
    <text evidence="1">The sequence shown here is derived from an EMBL/GenBank/DDBJ whole genome shotgun (WGS) entry which is preliminary data.</text>
</comment>
<evidence type="ECO:0000313" key="2">
    <source>
        <dbReference type="Proteomes" id="UP001470230"/>
    </source>
</evidence>
<reference evidence="1 2" key="1">
    <citation type="submission" date="2024-04" db="EMBL/GenBank/DDBJ databases">
        <title>Tritrichomonas musculus Genome.</title>
        <authorList>
            <person name="Alves-Ferreira E."/>
            <person name="Grigg M."/>
            <person name="Lorenzi H."/>
            <person name="Galac M."/>
        </authorList>
    </citation>
    <scope>NUCLEOTIDE SEQUENCE [LARGE SCALE GENOMIC DNA]</scope>
    <source>
        <strain evidence="1 2">EAF2021</strain>
    </source>
</reference>
<name>A0ABR2KUC4_9EUKA</name>
<proteinExistence type="predicted"/>
<sequence>MTQKEKKGLSPKYVVTRSSYHSIKSPLSQKKKKASYPNQFITLNTDISHRKLDFHDEINAEIESHLSADYCYSLYEDVKKEATSYIQKYFRGYFKNHPMKVNKSIQPKHQRTNKRVLVLK</sequence>
<protein>
    <recommendedName>
        <fullName evidence="3">IQ calmodulin-binding motif family protein</fullName>
    </recommendedName>
</protein>
<gene>
    <name evidence="1" type="ORF">M9Y10_022479</name>
</gene>
<evidence type="ECO:0000313" key="1">
    <source>
        <dbReference type="EMBL" id="KAK8894047.1"/>
    </source>
</evidence>
<accession>A0ABR2KUC4</accession>
<organism evidence="1 2">
    <name type="scientific">Tritrichomonas musculus</name>
    <dbReference type="NCBI Taxonomy" id="1915356"/>
    <lineage>
        <taxon>Eukaryota</taxon>
        <taxon>Metamonada</taxon>
        <taxon>Parabasalia</taxon>
        <taxon>Tritrichomonadida</taxon>
        <taxon>Tritrichomonadidae</taxon>
        <taxon>Tritrichomonas</taxon>
    </lineage>
</organism>